<dbReference type="InterPro" id="IPR025331">
    <property type="entry name" value="TNT"/>
</dbReference>
<accession>A0A1H9S4N4</accession>
<dbReference type="GO" id="GO:0050135">
    <property type="term" value="F:NADP+ nucleosidase activity"/>
    <property type="evidence" value="ECO:0007669"/>
    <property type="project" value="InterPro"/>
</dbReference>
<feature type="compositionally biased region" description="Polar residues" evidence="1">
    <location>
        <begin position="911"/>
        <end position="930"/>
    </location>
</feature>
<feature type="compositionally biased region" description="Polar residues" evidence="1">
    <location>
        <begin position="534"/>
        <end position="546"/>
    </location>
</feature>
<feature type="compositionally biased region" description="Polar residues" evidence="1">
    <location>
        <begin position="775"/>
        <end position="794"/>
    </location>
</feature>
<dbReference type="RefSeq" id="WP_092777801.1">
    <property type="nucleotide sequence ID" value="NZ_FOGI01000005.1"/>
</dbReference>
<sequence length="1592" mass="172382">MTVALPTQLNPTEQDALVKQIGLALLRGAPQRWASIVVEYRAIGRYMETVGQVTVQDQEGAADLPVSQDITMLFSRLRAGMYREGRGTWFNARYQLDQPSAYNLEYDRDEPTWIQPPPPPAFADDLRIFPREEENVPEWLARRLAALKPPFRVARIFDGKGPNGRPLVNRPQVVDAERESLLRFLDEAPLALPHRGLDTDHLDDEGRQSVPVAFHTDGNWIWPAAVNYYLRAHGVAPEPELVDHIRRSEFALPEVEEHVRANAAAFLNRGRPPRPVPVNGTAPVEAEVPRLPDPRAVQPKVAAVAVPEPDVANAFANAAVAAPKEEMGPFGTTFDAFSPAPVNLETPPPWSRTPAEVEKPDSPWAPKGEDSAEGPRNGHSHAPEQAPWERTPDASEPEDTAKGMQPVAEKSPLEDTAPWQPEVDETVPTPPIKAETDTPWAPQAAEAPAAAEAPWQRTPEVEEPVESAEPWRQDVPARRSEATQAWQPDARKQDEVSPAWQPVESDKGQTNAPWQQQPTAADSGQPSPPWQPQAPETASANGQAGPSWQDRAADAGVQASPAWQPQVADSDSGQAGAPWQQNPDAGTRQQDEAGPAWQQRTAEDAQVSAPWQQDRAADGGAREAGLAWQQQPAEAASDSGQASASWQQNAGARQQDEAGPAWQQRSAEDGAPWQQDREADAGARQQDEDSASRAGSRQQGDASPAWQQTAATEDAQASAPWQQGRTADAEARQQDEASPTWQQQPAKTDDGQGNAPWQGQAAEAGARQQDEASPAWQQQPAATGDAQGNASWQQDRAVDAGARQQDETGPAWQQQSADTDSDNSQASAPWQTSDTGTRQQEHAADAGTRQQVEASSSWQPQAADATSDNSQAGTSWQQTPDTGTRRQDRAADTGARQQDEANPAWQPQAADATSDNSQAGTSWQQNPDTGTRQHDRADDTSTRQQDEASPGWQPQVADAAQASAPWQQTPDTSARQQDEVSAGWQPQVADAAGDNGQGSASWQQERAGDASVHSQGEVASAWQQGETASAPWDGGARDQGQADQSAAAPWRQDGTADAGEQVAPAWQQDRAGDTGAETWQQPANNDQAAAPWQERATDAGAGQQDEAAPWQSDSAADKPAWQPGGHAEQATAPWQPGPADTAEQAPWQQAEVPEQARAPWQPEPEQDTPWQPQAQESSPTWQQGTSPEQPEQNADATWQPAPEALPVRQPNAPWQAAEQAQPVAPWQPAAEQQKWQDTPEADVAHSAAPQEAGLTRGQAAIAEQAGVDLPAPPREPATKDMRTPPAAALPSQGPAADVVARLRTRLTELGVSPSRYRMGSPSEAAWTMEQTGEGWRVGWFDDRYVAPAVFEDVADASAFLLGKLLLDSGATPAPAVIPQDPGPSTVQASLAELEAERSADLFTPPRRPEPNATVAAPTPVFDDDDDDFTPRRPQQRQLPRKPEPAVRRQEPARQEPARQEPVVHRTEPTGRKQQEWPIQPKPGEPPLTLFRGKQLMELPPGTEIDRYGEPAGNLTYAAGTPFERRSLVPEWVNRPYRAYRVVKPTEALTGVAIPWFDQPGGGVAYLLKRSIGELLDHGHLVEVDDRDAPTLP</sequence>
<protein>
    <recommendedName>
        <fullName evidence="2">TNT domain-containing protein</fullName>
    </recommendedName>
</protein>
<keyword evidence="4" id="KW-1185">Reference proteome</keyword>
<feature type="region of interest" description="Disordered" evidence="1">
    <location>
        <begin position="331"/>
        <end position="1295"/>
    </location>
</feature>
<feature type="compositionally biased region" description="Polar residues" evidence="1">
    <location>
        <begin position="628"/>
        <end position="652"/>
    </location>
</feature>
<feature type="compositionally biased region" description="Low complexity" evidence="1">
    <location>
        <begin position="1209"/>
        <end position="1233"/>
    </location>
</feature>
<evidence type="ECO:0000313" key="3">
    <source>
        <dbReference type="EMBL" id="SER79323.1"/>
    </source>
</evidence>
<reference evidence="4" key="1">
    <citation type="submission" date="2016-10" db="EMBL/GenBank/DDBJ databases">
        <authorList>
            <person name="Varghese N."/>
            <person name="Submissions S."/>
        </authorList>
    </citation>
    <scope>NUCLEOTIDE SEQUENCE [LARGE SCALE GENOMIC DNA]</scope>
    <source>
        <strain evidence="4">DSM 44260</strain>
    </source>
</reference>
<dbReference type="InterPro" id="IPR053024">
    <property type="entry name" value="Fungal_surface_NADase"/>
</dbReference>
<feature type="compositionally biased region" description="Basic and acidic residues" evidence="1">
    <location>
        <begin position="675"/>
        <end position="691"/>
    </location>
</feature>
<feature type="compositionally biased region" description="Low complexity" evidence="1">
    <location>
        <begin position="1079"/>
        <end position="1093"/>
    </location>
</feature>
<feature type="compositionally biased region" description="Low complexity" evidence="1">
    <location>
        <begin position="758"/>
        <end position="767"/>
    </location>
</feature>
<dbReference type="Proteomes" id="UP000199051">
    <property type="component" value="Unassembled WGS sequence"/>
</dbReference>
<feature type="compositionally biased region" description="Polar residues" evidence="1">
    <location>
        <begin position="561"/>
        <end position="588"/>
    </location>
</feature>
<feature type="compositionally biased region" description="Polar residues" evidence="1">
    <location>
        <begin position="848"/>
        <end position="882"/>
    </location>
</feature>
<dbReference type="PANTHER" id="PTHR42059">
    <property type="entry name" value="TNT DOMAIN-CONTAINING PROTEIN"/>
    <property type="match status" value="1"/>
</dbReference>
<gene>
    <name evidence="3" type="ORF">SAMN04487818_105245</name>
</gene>
<feature type="compositionally biased region" description="Polar residues" evidence="1">
    <location>
        <begin position="964"/>
        <end position="975"/>
    </location>
</feature>
<organism evidence="3 4">
    <name type="scientific">Actinokineospora terrae</name>
    <dbReference type="NCBI Taxonomy" id="155974"/>
    <lineage>
        <taxon>Bacteria</taxon>
        <taxon>Bacillati</taxon>
        <taxon>Actinomycetota</taxon>
        <taxon>Actinomycetes</taxon>
        <taxon>Pseudonocardiales</taxon>
        <taxon>Pseudonocardiaceae</taxon>
        <taxon>Actinokineospora</taxon>
    </lineage>
</organism>
<feature type="domain" description="TNT" evidence="2">
    <location>
        <begin position="1497"/>
        <end position="1583"/>
    </location>
</feature>
<evidence type="ECO:0000256" key="1">
    <source>
        <dbReference type="SAM" id="MobiDB-lite"/>
    </source>
</evidence>
<dbReference type="EMBL" id="FOGI01000005">
    <property type="protein sequence ID" value="SER79323.1"/>
    <property type="molecule type" value="Genomic_DNA"/>
</dbReference>
<feature type="compositionally biased region" description="Polar residues" evidence="1">
    <location>
        <begin position="508"/>
        <end position="525"/>
    </location>
</feature>
<feature type="compositionally biased region" description="Polar residues" evidence="1">
    <location>
        <begin position="693"/>
        <end position="711"/>
    </location>
</feature>
<feature type="compositionally biased region" description="Polar residues" evidence="1">
    <location>
        <begin position="811"/>
        <end position="838"/>
    </location>
</feature>
<feature type="region of interest" description="Disordered" evidence="1">
    <location>
        <begin position="1400"/>
        <end position="1487"/>
    </location>
</feature>
<feature type="compositionally biased region" description="Low complexity" evidence="1">
    <location>
        <begin position="439"/>
        <end position="456"/>
    </location>
</feature>
<dbReference type="PANTHER" id="PTHR42059:SF1">
    <property type="entry name" value="TNT DOMAIN-CONTAINING PROTEIN"/>
    <property type="match status" value="1"/>
</dbReference>
<name>A0A1H9S4N4_9PSEU</name>
<dbReference type="SUPFAM" id="SSF160424">
    <property type="entry name" value="BH3703-like"/>
    <property type="match status" value="1"/>
</dbReference>
<evidence type="ECO:0000259" key="2">
    <source>
        <dbReference type="Pfam" id="PF14021"/>
    </source>
</evidence>
<proteinExistence type="predicted"/>
<dbReference type="InterPro" id="IPR036170">
    <property type="entry name" value="YezG-like_sf"/>
</dbReference>
<dbReference type="Pfam" id="PF14021">
    <property type="entry name" value="TNT"/>
    <property type="match status" value="1"/>
</dbReference>
<feature type="compositionally biased region" description="Basic and acidic residues" evidence="1">
    <location>
        <begin position="1440"/>
        <end position="1474"/>
    </location>
</feature>
<feature type="compositionally biased region" description="Polar residues" evidence="1">
    <location>
        <begin position="1168"/>
        <end position="1196"/>
    </location>
</feature>
<feature type="compositionally biased region" description="Basic and acidic residues" evidence="1">
    <location>
        <begin position="469"/>
        <end position="481"/>
    </location>
</feature>
<feature type="compositionally biased region" description="Polar residues" evidence="1">
    <location>
        <begin position="736"/>
        <end position="746"/>
    </location>
</feature>
<dbReference type="STRING" id="155974.SAMN04487818_105245"/>
<feature type="compositionally biased region" description="Basic and acidic residues" evidence="1">
    <location>
        <begin position="931"/>
        <end position="946"/>
    </location>
</feature>
<evidence type="ECO:0000313" key="4">
    <source>
        <dbReference type="Proteomes" id="UP000199051"/>
    </source>
</evidence>